<protein>
    <recommendedName>
        <fullName evidence="6">WD40 repeat-like protein</fullName>
    </recommendedName>
</protein>
<organism evidence="4 5">
    <name type="scientific">Fusarium zealandicum</name>
    <dbReference type="NCBI Taxonomy" id="1053134"/>
    <lineage>
        <taxon>Eukaryota</taxon>
        <taxon>Fungi</taxon>
        <taxon>Dikarya</taxon>
        <taxon>Ascomycota</taxon>
        <taxon>Pezizomycotina</taxon>
        <taxon>Sordariomycetes</taxon>
        <taxon>Hypocreomycetidae</taxon>
        <taxon>Hypocreales</taxon>
        <taxon>Nectriaceae</taxon>
        <taxon>Fusarium</taxon>
        <taxon>Fusarium staphyleae species complex</taxon>
    </lineage>
</organism>
<dbReference type="PANTHER" id="PTHR19848:SF8">
    <property type="entry name" value="F-BOX AND WD REPEAT DOMAIN CONTAINING 7"/>
    <property type="match status" value="1"/>
</dbReference>
<dbReference type="Pfam" id="PF00400">
    <property type="entry name" value="WD40"/>
    <property type="match status" value="2"/>
</dbReference>
<gene>
    <name evidence="4" type="ORF">FZEAL_6713</name>
</gene>
<name>A0A8H4UH89_9HYPO</name>
<dbReference type="InterPro" id="IPR036322">
    <property type="entry name" value="WD40_repeat_dom_sf"/>
</dbReference>
<comment type="caution">
    <text evidence="4">The sequence shown here is derived from an EMBL/GenBank/DDBJ whole genome shotgun (WGS) entry which is preliminary data.</text>
</comment>
<evidence type="ECO:0008006" key="6">
    <source>
        <dbReference type="Google" id="ProtNLM"/>
    </source>
</evidence>
<evidence type="ECO:0000256" key="3">
    <source>
        <dbReference type="PROSITE-ProRule" id="PRU00221"/>
    </source>
</evidence>
<keyword evidence="1 3" id="KW-0853">WD repeat</keyword>
<feature type="repeat" description="WD" evidence="3">
    <location>
        <begin position="243"/>
        <end position="284"/>
    </location>
</feature>
<dbReference type="PANTHER" id="PTHR19848">
    <property type="entry name" value="WD40 REPEAT PROTEIN"/>
    <property type="match status" value="1"/>
</dbReference>
<evidence type="ECO:0000256" key="2">
    <source>
        <dbReference type="ARBA" id="ARBA00022737"/>
    </source>
</evidence>
<dbReference type="AlphaFoldDB" id="A0A8H4UH89"/>
<reference evidence="4" key="1">
    <citation type="journal article" date="2020" name="BMC Genomics">
        <title>Correction to: Identification and distribution of gene clusters required for synthesis of sphingolipid metabolism inhibitors in diverse species of the filamentous fungus Fusarium.</title>
        <authorList>
            <person name="Kim H.S."/>
            <person name="Lohmar J.M."/>
            <person name="Busman M."/>
            <person name="Brown D.W."/>
            <person name="Naumann T.A."/>
            <person name="Divon H.H."/>
            <person name="Lysoe E."/>
            <person name="Uhlig S."/>
            <person name="Proctor R.H."/>
        </authorList>
    </citation>
    <scope>NUCLEOTIDE SEQUENCE</scope>
    <source>
        <strain evidence="4">NRRL 22465</strain>
    </source>
</reference>
<dbReference type="Gene3D" id="2.130.10.10">
    <property type="entry name" value="YVTN repeat-like/Quinoprotein amine dehydrogenase"/>
    <property type="match status" value="2"/>
</dbReference>
<dbReference type="SMART" id="SM00320">
    <property type="entry name" value="WD40"/>
    <property type="match status" value="5"/>
</dbReference>
<dbReference type="PROSITE" id="PS50294">
    <property type="entry name" value="WD_REPEATS_REGION"/>
    <property type="match status" value="1"/>
</dbReference>
<dbReference type="OrthoDB" id="1367865at2759"/>
<evidence type="ECO:0000256" key="1">
    <source>
        <dbReference type="ARBA" id="ARBA00022574"/>
    </source>
</evidence>
<sequence length="490" mass="54969">MPSYSSREVYQDWRYAIDKDFVTLEDKSFSFADNGRLQWGGEGKKLSFDGEHHRACASDDGKYLAVAVDKVIHVIDTDTWKTVILLRGHTSSVSGLAFKIDDSNTLVSSENEDHDRNKEATIIVWQVDKAKEMPASIALDGASKAAAATAHKLDQFGVNIKEDALQELQTALNTAVSSIVARDLVKDNVRIHGRLRTSFQSQVFSPSGKWMVYLPGREPMSNDSAHWDIEICSTNNLKTWLTLKGHTDAIMWMGWSPDELRFASMAWDGSIRVWDATTGQQMHCFKTDEQNWTGEFSPDSRRLVATDGDGIVRVYALDDDEPLYWQCKPEGPEPWRRAVAWHPDGKLIAVGGEDHGELLMLDIDKKQVTQRRRLSTAESRVDKKNAKQMMGDFVGVDQVQFLDGGNKLATWIHGDSSAEVFDISTQTKWRFARGGIEDGPDADKWRDKKGKVTSKGGHGMVAWEDQIRGKIMVASVDFDGVRIWSAPKEN</sequence>
<evidence type="ECO:0000313" key="5">
    <source>
        <dbReference type="Proteomes" id="UP000635477"/>
    </source>
</evidence>
<keyword evidence="5" id="KW-1185">Reference proteome</keyword>
<dbReference type="Proteomes" id="UP000635477">
    <property type="component" value="Unassembled WGS sequence"/>
</dbReference>
<dbReference type="InterPro" id="IPR015943">
    <property type="entry name" value="WD40/YVTN_repeat-like_dom_sf"/>
</dbReference>
<proteinExistence type="predicted"/>
<dbReference type="PROSITE" id="PS50082">
    <property type="entry name" value="WD_REPEATS_2"/>
    <property type="match status" value="1"/>
</dbReference>
<dbReference type="EMBL" id="JABEYC010000506">
    <property type="protein sequence ID" value="KAF4976651.1"/>
    <property type="molecule type" value="Genomic_DNA"/>
</dbReference>
<dbReference type="SUPFAM" id="SSF50978">
    <property type="entry name" value="WD40 repeat-like"/>
    <property type="match status" value="1"/>
</dbReference>
<reference evidence="4" key="2">
    <citation type="submission" date="2020-05" db="EMBL/GenBank/DDBJ databases">
        <authorList>
            <person name="Kim H.-S."/>
            <person name="Proctor R.H."/>
            <person name="Brown D.W."/>
        </authorList>
    </citation>
    <scope>NUCLEOTIDE SEQUENCE</scope>
    <source>
        <strain evidence="4">NRRL 22465</strain>
    </source>
</reference>
<accession>A0A8H4UH89</accession>
<evidence type="ECO:0000313" key="4">
    <source>
        <dbReference type="EMBL" id="KAF4976651.1"/>
    </source>
</evidence>
<dbReference type="InterPro" id="IPR001680">
    <property type="entry name" value="WD40_rpt"/>
</dbReference>
<keyword evidence="2" id="KW-0677">Repeat</keyword>